<dbReference type="InterPro" id="IPR050697">
    <property type="entry name" value="Adenylyl/Guanylyl_Cyclase_3/4"/>
</dbReference>
<sequence length="780" mass="82725">MSRSPSDKDLHPKAPSNAVPSRAAPPEPAPPRQNSTGVPPAPAPMRSGGSYMPPPLGAPPSTRGSTLPPPQSGPSPARGSHFPNDARGFRDRPGAAASHGSHVPPDARGFRDRPSAARNIPASHDPFATWDAPEAQSSAGVSTLPPSEPASTRAPERGPERALDGARREEPPTLPPGRGQGPASSPGRRLPAGGPVSTPIPSTRPAPHREPPGAAQRFHEAPSTSPDPYTPINQILGYTRLLVASLQGKVAPQHIQDIRNIEEASRKLLGIVQAMENGEDMAPASARVNVPSSHEEPIAHVELEGGGRGSILVVDDSRGNRDVLCRMLQNNGYRTAAAEDGPRALALAARERFDAVLLDVNMPGISGLGVLSALRQTRSQAELPVIMVTTRGASEDVVESLKLGANDHVTKPIDFDILLGRLDTQLTLKRSREQLSQVAAELAVKSEFIRKTFGRYLSDDVVNRLLSSPEAQLLGGEEREVTILMTDLRSFTTMTEKMPADVVMRLLNGYLGEMARIIVARGGTIIEFIGDAILALFGAPFPAGDDARRAVACAIEMQIAMDAVNDRNATEGLPMLQMGIGLNTGPVIVGNIGSEARTKYGVVGPQVNLTSRIESCTVGRQILIADSTRRAAGPGLLLGQSHALSVKGFSGRVLAHELLGLETPERLYLPERRVEILPLPSPLPVSCARLAGKRVDGELQSAFILGLSPSGAVLRLAPRPAPFTNLQIYLYGALADQLGGELHAKVIESEARSEDVVRIHFTSSPPGLAALVQELHRAEA</sequence>
<evidence type="ECO:0000259" key="3">
    <source>
        <dbReference type="PROSITE" id="PS50110"/>
    </source>
</evidence>
<proteinExistence type="predicted"/>
<dbReference type="GO" id="GO:0000160">
    <property type="term" value="P:phosphorelay signal transduction system"/>
    <property type="evidence" value="ECO:0007669"/>
    <property type="project" value="InterPro"/>
</dbReference>
<feature type="region of interest" description="Disordered" evidence="2">
    <location>
        <begin position="1"/>
        <end position="228"/>
    </location>
</feature>
<dbReference type="Pfam" id="PF00072">
    <property type="entry name" value="Response_reg"/>
    <property type="match status" value="1"/>
</dbReference>
<feature type="compositionally biased region" description="Polar residues" evidence="2">
    <location>
        <begin position="135"/>
        <end position="145"/>
    </location>
</feature>
<dbReference type="Proteomes" id="UP000238348">
    <property type="component" value="Chromosome"/>
</dbReference>
<evidence type="ECO:0000256" key="1">
    <source>
        <dbReference type="PROSITE-ProRule" id="PRU00169"/>
    </source>
</evidence>
<feature type="modified residue" description="4-aspartylphosphate" evidence="1">
    <location>
        <position position="359"/>
    </location>
</feature>
<accession>A0A2L0EW36</accession>
<protein>
    <recommendedName>
        <fullName evidence="7">Adenylate cyclase</fullName>
    </recommendedName>
</protein>
<dbReference type="SUPFAM" id="SSF55073">
    <property type="entry name" value="Nucleotide cyclase"/>
    <property type="match status" value="1"/>
</dbReference>
<reference evidence="5 6" key="1">
    <citation type="submission" date="2015-09" db="EMBL/GenBank/DDBJ databases">
        <title>Sorangium comparison.</title>
        <authorList>
            <person name="Zaburannyi N."/>
            <person name="Bunk B."/>
            <person name="Overmann J."/>
            <person name="Mueller R."/>
        </authorList>
    </citation>
    <scope>NUCLEOTIDE SEQUENCE [LARGE SCALE GENOMIC DNA]</scope>
    <source>
        <strain evidence="5 6">So ce26</strain>
    </source>
</reference>
<dbReference type="PROSITE" id="PS50125">
    <property type="entry name" value="GUANYLATE_CYCLASE_2"/>
    <property type="match status" value="1"/>
</dbReference>
<dbReference type="PANTHER" id="PTHR43081">
    <property type="entry name" value="ADENYLATE CYCLASE, TERMINAL-DIFFERENTIATION SPECIFIC-RELATED"/>
    <property type="match status" value="1"/>
</dbReference>
<dbReference type="InterPro" id="IPR001789">
    <property type="entry name" value="Sig_transdc_resp-reg_receiver"/>
</dbReference>
<dbReference type="InterPro" id="IPR001054">
    <property type="entry name" value="A/G_cyclase"/>
</dbReference>
<keyword evidence="1" id="KW-0597">Phosphoprotein</keyword>
<dbReference type="CDD" id="cd17574">
    <property type="entry name" value="REC_OmpR"/>
    <property type="match status" value="1"/>
</dbReference>
<dbReference type="OrthoDB" id="9806735at2"/>
<evidence type="ECO:0008006" key="7">
    <source>
        <dbReference type="Google" id="ProtNLM"/>
    </source>
</evidence>
<feature type="domain" description="Guanylate cyclase" evidence="4">
    <location>
        <begin position="482"/>
        <end position="614"/>
    </location>
</feature>
<dbReference type="RefSeq" id="WP_104982150.1">
    <property type="nucleotide sequence ID" value="NZ_CP012673.1"/>
</dbReference>
<organism evidence="5 6">
    <name type="scientific">Sorangium cellulosum</name>
    <name type="common">Polyangium cellulosum</name>
    <dbReference type="NCBI Taxonomy" id="56"/>
    <lineage>
        <taxon>Bacteria</taxon>
        <taxon>Pseudomonadati</taxon>
        <taxon>Myxococcota</taxon>
        <taxon>Polyangia</taxon>
        <taxon>Polyangiales</taxon>
        <taxon>Polyangiaceae</taxon>
        <taxon>Sorangium</taxon>
    </lineage>
</organism>
<dbReference type="GO" id="GO:0004016">
    <property type="term" value="F:adenylate cyclase activity"/>
    <property type="evidence" value="ECO:0007669"/>
    <property type="project" value="UniProtKB-ARBA"/>
</dbReference>
<evidence type="ECO:0000259" key="4">
    <source>
        <dbReference type="PROSITE" id="PS50125"/>
    </source>
</evidence>
<dbReference type="InterPro" id="IPR029787">
    <property type="entry name" value="Nucleotide_cyclase"/>
</dbReference>
<dbReference type="GO" id="GO:0009190">
    <property type="term" value="P:cyclic nucleotide biosynthetic process"/>
    <property type="evidence" value="ECO:0007669"/>
    <property type="project" value="InterPro"/>
</dbReference>
<dbReference type="AlphaFoldDB" id="A0A2L0EW36"/>
<dbReference type="EMBL" id="CP012673">
    <property type="protein sequence ID" value="AUX43479.1"/>
    <property type="molecule type" value="Genomic_DNA"/>
</dbReference>
<dbReference type="SMART" id="SM00448">
    <property type="entry name" value="REC"/>
    <property type="match status" value="1"/>
</dbReference>
<dbReference type="Gene3D" id="3.40.50.2300">
    <property type="match status" value="1"/>
</dbReference>
<dbReference type="PROSITE" id="PS50110">
    <property type="entry name" value="RESPONSE_REGULATORY"/>
    <property type="match status" value="1"/>
</dbReference>
<feature type="domain" description="Response regulatory" evidence="3">
    <location>
        <begin position="310"/>
        <end position="426"/>
    </location>
</feature>
<evidence type="ECO:0000256" key="2">
    <source>
        <dbReference type="SAM" id="MobiDB-lite"/>
    </source>
</evidence>
<gene>
    <name evidence="5" type="ORF">SOCE26_049280</name>
</gene>
<dbReference type="InterPro" id="IPR011006">
    <property type="entry name" value="CheY-like_superfamily"/>
</dbReference>
<dbReference type="SUPFAM" id="SSF52172">
    <property type="entry name" value="CheY-like"/>
    <property type="match status" value="1"/>
</dbReference>
<evidence type="ECO:0000313" key="5">
    <source>
        <dbReference type="EMBL" id="AUX43479.1"/>
    </source>
</evidence>
<evidence type="ECO:0000313" key="6">
    <source>
        <dbReference type="Proteomes" id="UP000238348"/>
    </source>
</evidence>
<feature type="compositionally biased region" description="Basic and acidic residues" evidence="2">
    <location>
        <begin position="154"/>
        <end position="171"/>
    </location>
</feature>
<name>A0A2L0EW36_SORCE</name>
<dbReference type="PANTHER" id="PTHR43081:SF1">
    <property type="entry name" value="ADENYLATE CYCLASE, TERMINAL-DIFFERENTIATION SPECIFIC"/>
    <property type="match status" value="1"/>
</dbReference>
<dbReference type="Pfam" id="PF00211">
    <property type="entry name" value="Guanylate_cyc"/>
    <property type="match status" value="1"/>
</dbReference>
<dbReference type="SMART" id="SM00044">
    <property type="entry name" value="CYCc"/>
    <property type="match status" value="1"/>
</dbReference>
<dbReference type="CDD" id="cd07302">
    <property type="entry name" value="CHD"/>
    <property type="match status" value="1"/>
</dbReference>
<feature type="compositionally biased region" description="Basic and acidic residues" evidence="2">
    <location>
        <begin position="1"/>
        <end position="12"/>
    </location>
</feature>
<dbReference type="Gene3D" id="3.30.70.1230">
    <property type="entry name" value="Nucleotide cyclase"/>
    <property type="match status" value="1"/>
</dbReference>